<sequence length="29" mass="3247">MIMSPVRHEKVFEDAIESAVPTAAFLNGW</sequence>
<dbReference type="EMBL" id="JAUSRB010000002">
    <property type="protein sequence ID" value="MDP9867644.1"/>
    <property type="molecule type" value="Genomic_DNA"/>
</dbReference>
<evidence type="ECO:0000313" key="1">
    <source>
        <dbReference type="EMBL" id="MDP9867644.1"/>
    </source>
</evidence>
<protein>
    <submittedName>
        <fullName evidence="1">Uncharacterized protein</fullName>
    </submittedName>
</protein>
<evidence type="ECO:0000313" key="2">
    <source>
        <dbReference type="Proteomes" id="UP001230426"/>
    </source>
</evidence>
<proteinExistence type="predicted"/>
<accession>A0ABT9REE3</accession>
<dbReference type="Proteomes" id="UP001230426">
    <property type="component" value="Unassembled WGS sequence"/>
</dbReference>
<reference evidence="1 2" key="1">
    <citation type="submission" date="2023-07" db="EMBL/GenBank/DDBJ databases">
        <title>Sequencing the genomes of 1000 actinobacteria strains.</title>
        <authorList>
            <person name="Klenk H.-P."/>
        </authorList>
    </citation>
    <scope>NUCLEOTIDE SEQUENCE [LARGE SCALE GENOMIC DNA]</scope>
    <source>
        <strain evidence="1 2">DSM 44109</strain>
    </source>
</reference>
<comment type="caution">
    <text evidence="1">The sequence shown here is derived from an EMBL/GenBank/DDBJ whole genome shotgun (WGS) entry which is preliminary data.</text>
</comment>
<keyword evidence="2" id="KW-1185">Reference proteome</keyword>
<name>A0ABT9REE3_9ACTN</name>
<gene>
    <name evidence="1" type="ORF">J2S55_006910</name>
</gene>
<organism evidence="1 2">
    <name type="scientific">Streptosporangium brasiliense</name>
    <dbReference type="NCBI Taxonomy" id="47480"/>
    <lineage>
        <taxon>Bacteria</taxon>
        <taxon>Bacillati</taxon>
        <taxon>Actinomycetota</taxon>
        <taxon>Actinomycetes</taxon>
        <taxon>Streptosporangiales</taxon>
        <taxon>Streptosporangiaceae</taxon>
        <taxon>Streptosporangium</taxon>
    </lineage>
</organism>